<dbReference type="OrthoDB" id="408631at2759"/>
<dbReference type="GO" id="GO:0016787">
    <property type="term" value="F:hydrolase activity"/>
    <property type="evidence" value="ECO:0007669"/>
    <property type="project" value="UniProtKB-KW"/>
</dbReference>
<sequence>MGLTYYYYKTVVVIIRFFTRVLGIVVGRPAPTPDEVLQIPSRNSGRTIKAHVYHSSTTTTGPKPVLLNFHGSGFMLPQHGEDDEYCRRISQATKYTVVDCSYRLAPENPFPAALNDVEDAVKYILNQPSVYDPTNFSIGGFSAGGNLSLAASACLFPPETFRSLIAFYPALDLSSSAKAKIAPNPKGRPIPAPLARLFNRCYVQSTFDRHDPRISPRFAQLDRFPRRMLMITADGDTLAPEAEELAGSLQQNSNWHVVCERMESCNHGWDKLARANSPQARAKERAYGLAIDLLNE</sequence>
<gene>
    <name evidence="3" type="ORF">N7469_005604</name>
</gene>
<evidence type="ECO:0000313" key="3">
    <source>
        <dbReference type="EMBL" id="KAJ5233838.1"/>
    </source>
</evidence>
<dbReference type="Proteomes" id="UP001147733">
    <property type="component" value="Unassembled WGS sequence"/>
</dbReference>
<accession>A0A9W9P1W2</accession>
<name>A0A9W9P1W2_PENCI</name>
<dbReference type="InterPro" id="IPR050300">
    <property type="entry name" value="GDXG_lipolytic_enzyme"/>
</dbReference>
<organism evidence="3 4">
    <name type="scientific">Penicillium citrinum</name>
    <dbReference type="NCBI Taxonomy" id="5077"/>
    <lineage>
        <taxon>Eukaryota</taxon>
        <taxon>Fungi</taxon>
        <taxon>Dikarya</taxon>
        <taxon>Ascomycota</taxon>
        <taxon>Pezizomycotina</taxon>
        <taxon>Eurotiomycetes</taxon>
        <taxon>Eurotiomycetidae</taxon>
        <taxon>Eurotiales</taxon>
        <taxon>Aspergillaceae</taxon>
        <taxon>Penicillium</taxon>
    </lineage>
</organism>
<dbReference type="PANTHER" id="PTHR48081">
    <property type="entry name" value="AB HYDROLASE SUPERFAMILY PROTEIN C4A8.06C"/>
    <property type="match status" value="1"/>
</dbReference>
<reference evidence="3" key="1">
    <citation type="submission" date="2022-11" db="EMBL/GenBank/DDBJ databases">
        <authorList>
            <person name="Petersen C."/>
        </authorList>
    </citation>
    <scope>NUCLEOTIDE SEQUENCE</scope>
    <source>
        <strain evidence="3">IBT 23319</strain>
    </source>
</reference>
<dbReference type="GO" id="GO:0017000">
    <property type="term" value="P:antibiotic biosynthetic process"/>
    <property type="evidence" value="ECO:0007669"/>
    <property type="project" value="UniProtKB-ARBA"/>
</dbReference>
<proteinExistence type="predicted"/>
<evidence type="ECO:0000259" key="2">
    <source>
        <dbReference type="Pfam" id="PF07859"/>
    </source>
</evidence>
<reference evidence="3" key="2">
    <citation type="journal article" date="2023" name="IMA Fungus">
        <title>Comparative genomic study of the Penicillium genus elucidates a diverse pangenome and 15 lateral gene transfer events.</title>
        <authorList>
            <person name="Petersen C."/>
            <person name="Sorensen T."/>
            <person name="Nielsen M.R."/>
            <person name="Sondergaard T.E."/>
            <person name="Sorensen J.L."/>
            <person name="Fitzpatrick D.A."/>
            <person name="Frisvad J.C."/>
            <person name="Nielsen K.L."/>
        </authorList>
    </citation>
    <scope>NUCLEOTIDE SEQUENCE</scope>
    <source>
        <strain evidence="3">IBT 23319</strain>
    </source>
</reference>
<dbReference type="PANTHER" id="PTHR48081:SF8">
    <property type="entry name" value="ALPHA_BETA HYDROLASE FOLD-3 DOMAIN-CONTAINING PROTEIN-RELATED"/>
    <property type="match status" value="1"/>
</dbReference>
<dbReference type="Gene3D" id="3.40.50.1820">
    <property type="entry name" value="alpha/beta hydrolase"/>
    <property type="match status" value="1"/>
</dbReference>
<dbReference type="SUPFAM" id="SSF53474">
    <property type="entry name" value="alpha/beta-Hydrolases"/>
    <property type="match status" value="1"/>
</dbReference>
<dbReference type="InterPro" id="IPR013094">
    <property type="entry name" value="AB_hydrolase_3"/>
</dbReference>
<feature type="domain" description="Alpha/beta hydrolase fold-3" evidence="2">
    <location>
        <begin position="66"/>
        <end position="269"/>
    </location>
</feature>
<evidence type="ECO:0000313" key="4">
    <source>
        <dbReference type="Proteomes" id="UP001147733"/>
    </source>
</evidence>
<dbReference type="EMBL" id="JAPQKT010000004">
    <property type="protein sequence ID" value="KAJ5233838.1"/>
    <property type="molecule type" value="Genomic_DNA"/>
</dbReference>
<dbReference type="RefSeq" id="XP_056501338.1">
    <property type="nucleotide sequence ID" value="XM_056644524.1"/>
</dbReference>
<keyword evidence="4" id="KW-1185">Reference proteome</keyword>
<dbReference type="GeneID" id="81383691"/>
<evidence type="ECO:0000256" key="1">
    <source>
        <dbReference type="ARBA" id="ARBA00022801"/>
    </source>
</evidence>
<comment type="caution">
    <text evidence="3">The sequence shown here is derived from an EMBL/GenBank/DDBJ whole genome shotgun (WGS) entry which is preliminary data.</text>
</comment>
<dbReference type="AlphaFoldDB" id="A0A9W9P1W2"/>
<keyword evidence="1" id="KW-0378">Hydrolase</keyword>
<dbReference type="InterPro" id="IPR029058">
    <property type="entry name" value="AB_hydrolase_fold"/>
</dbReference>
<dbReference type="GO" id="GO:0072330">
    <property type="term" value="P:monocarboxylic acid biosynthetic process"/>
    <property type="evidence" value="ECO:0007669"/>
    <property type="project" value="UniProtKB-ARBA"/>
</dbReference>
<protein>
    <recommendedName>
        <fullName evidence="2">Alpha/beta hydrolase fold-3 domain-containing protein</fullName>
    </recommendedName>
</protein>
<dbReference type="Pfam" id="PF07859">
    <property type="entry name" value="Abhydrolase_3"/>
    <property type="match status" value="1"/>
</dbReference>